<evidence type="ECO:0000313" key="4">
    <source>
        <dbReference type="Proteomes" id="UP000000305"/>
    </source>
</evidence>
<evidence type="ECO:0000256" key="2">
    <source>
        <dbReference type="SAM" id="MobiDB-lite"/>
    </source>
</evidence>
<dbReference type="KEGG" id="dpx:DAPPUDRAFT_310675"/>
<dbReference type="Proteomes" id="UP000000305">
    <property type="component" value="Unassembled WGS sequence"/>
</dbReference>
<dbReference type="GO" id="GO:0000793">
    <property type="term" value="C:condensed chromosome"/>
    <property type="evidence" value="ECO:0000318"/>
    <property type="project" value="GO_Central"/>
</dbReference>
<dbReference type="InParanoid" id="E9FV47"/>
<dbReference type="GO" id="GO:0007076">
    <property type="term" value="P:mitotic chromosome condensation"/>
    <property type="evidence" value="ECO:0000318"/>
    <property type="project" value="GO_Central"/>
</dbReference>
<dbReference type="HOGENOM" id="CLU_485960_0_0_1"/>
<dbReference type="GO" id="GO:0003682">
    <property type="term" value="F:chromatin binding"/>
    <property type="evidence" value="ECO:0000318"/>
    <property type="project" value="GO_Central"/>
</dbReference>
<feature type="coiled-coil region" evidence="1">
    <location>
        <begin position="426"/>
        <end position="470"/>
    </location>
</feature>
<dbReference type="OrthoDB" id="6353758at2759"/>
<protein>
    <submittedName>
        <fullName evidence="3">Uncharacterized protein</fullName>
    </submittedName>
</protein>
<feature type="coiled-coil region" evidence="1">
    <location>
        <begin position="304"/>
        <end position="345"/>
    </location>
</feature>
<dbReference type="GO" id="GO:0000796">
    <property type="term" value="C:condensin complex"/>
    <property type="evidence" value="ECO:0000318"/>
    <property type="project" value="GO_Central"/>
</dbReference>
<organism evidence="3 4">
    <name type="scientific">Daphnia pulex</name>
    <name type="common">Water flea</name>
    <dbReference type="NCBI Taxonomy" id="6669"/>
    <lineage>
        <taxon>Eukaryota</taxon>
        <taxon>Metazoa</taxon>
        <taxon>Ecdysozoa</taxon>
        <taxon>Arthropoda</taxon>
        <taxon>Crustacea</taxon>
        <taxon>Branchiopoda</taxon>
        <taxon>Diplostraca</taxon>
        <taxon>Cladocera</taxon>
        <taxon>Anomopoda</taxon>
        <taxon>Daphniidae</taxon>
        <taxon>Daphnia</taxon>
    </lineage>
</organism>
<proteinExistence type="predicted"/>
<dbReference type="EMBL" id="GL732525">
    <property type="protein sequence ID" value="EFX88495.1"/>
    <property type="molecule type" value="Genomic_DNA"/>
</dbReference>
<evidence type="ECO:0000313" key="3">
    <source>
        <dbReference type="EMBL" id="EFX88495.1"/>
    </source>
</evidence>
<keyword evidence="4" id="KW-1185">Reference proteome</keyword>
<gene>
    <name evidence="3" type="ORF">DAPPUDRAFT_310675</name>
</gene>
<feature type="region of interest" description="Disordered" evidence="2">
    <location>
        <begin position="103"/>
        <end position="126"/>
    </location>
</feature>
<accession>E9FV47</accession>
<name>E9FV47_DAPPU</name>
<sequence length="561" mass="63306">MDFDDDSLDDLLRDTSKLKKPAVNVVADELFTNSNPQQSSRREKKSALLAELFGPSSTTSFSAIESSLEDQGKAAEKFGSAHNLSTNSVEDKKAEEFSFGSYVPSSAARSGGTKSRPTSSGSINQQQNLYQPSSFNLEKRQSILDQLLPDGSPKQSIESTAKIQSQIIPDLRVGVGDSDWKSQLPPSSVPPPLLAKPIFNKANVAQNAIEQLPAAAAGVLPFTFQLPPNQPVSKEVVDERNMAIIKEVLDNFSNNFCKKLDTTLTGNNDNLSDISGSLVELHKCISTASQSWLDSANTVPDRAHGEHEKRMLILENKIEMMSQENTNLRARLDFVENQMRENRNESSRIKTDTGTVVESHLKWMREAVNNFDNKISSQSSQYKKEASEESNSREILLHQMQQKLLEFESKLAKSSASSGHQQEETLHLLKAEFKWLERQKKKLKNDKKELQALQKQIQGKQQLLDEFSAELSKTTHQLQSHCLAVEVKIKKMEKLWALIHNWQDQNREFQRDVSKHHLNKSSDIIQLEDFGLALWKLHVKGDEQKLTEQQHFLQMLNKTMI</sequence>
<dbReference type="GO" id="GO:0000785">
    <property type="term" value="C:chromatin"/>
    <property type="evidence" value="ECO:0000318"/>
    <property type="project" value="GO_Central"/>
</dbReference>
<keyword evidence="1" id="KW-0175">Coiled coil</keyword>
<reference evidence="3 4" key="1">
    <citation type="journal article" date="2011" name="Science">
        <title>The ecoresponsive genome of Daphnia pulex.</title>
        <authorList>
            <person name="Colbourne J.K."/>
            <person name="Pfrender M.E."/>
            <person name="Gilbert D."/>
            <person name="Thomas W.K."/>
            <person name="Tucker A."/>
            <person name="Oakley T.H."/>
            <person name="Tokishita S."/>
            <person name="Aerts A."/>
            <person name="Arnold G.J."/>
            <person name="Basu M.K."/>
            <person name="Bauer D.J."/>
            <person name="Caceres C.E."/>
            <person name="Carmel L."/>
            <person name="Casola C."/>
            <person name="Choi J.H."/>
            <person name="Detter J.C."/>
            <person name="Dong Q."/>
            <person name="Dusheyko S."/>
            <person name="Eads B.D."/>
            <person name="Frohlich T."/>
            <person name="Geiler-Samerotte K.A."/>
            <person name="Gerlach D."/>
            <person name="Hatcher P."/>
            <person name="Jogdeo S."/>
            <person name="Krijgsveld J."/>
            <person name="Kriventseva E.V."/>
            <person name="Kultz D."/>
            <person name="Laforsch C."/>
            <person name="Lindquist E."/>
            <person name="Lopez J."/>
            <person name="Manak J.R."/>
            <person name="Muller J."/>
            <person name="Pangilinan J."/>
            <person name="Patwardhan R.P."/>
            <person name="Pitluck S."/>
            <person name="Pritham E.J."/>
            <person name="Rechtsteiner A."/>
            <person name="Rho M."/>
            <person name="Rogozin I.B."/>
            <person name="Sakarya O."/>
            <person name="Salamov A."/>
            <person name="Schaack S."/>
            <person name="Shapiro H."/>
            <person name="Shiga Y."/>
            <person name="Skalitzky C."/>
            <person name="Smith Z."/>
            <person name="Souvorov A."/>
            <person name="Sung W."/>
            <person name="Tang Z."/>
            <person name="Tsuchiya D."/>
            <person name="Tu H."/>
            <person name="Vos H."/>
            <person name="Wang M."/>
            <person name="Wolf Y.I."/>
            <person name="Yamagata H."/>
            <person name="Yamada T."/>
            <person name="Ye Y."/>
            <person name="Shaw J.R."/>
            <person name="Andrews J."/>
            <person name="Crease T.J."/>
            <person name="Tang H."/>
            <person name="Lucas S.M."/>
            <person name="Robertson H.M."/>
            <person name="Bork P."/>
            <person name="Koonin E.V."/>
            <person name="Zdobnov E.M."/>
            <person name="Grigoriev I.V."/>
            <person name="Lynch M."/>
            <person name="Boore J.L."/>
        </authorList>
    </citation>
    <scope>NUCLEOTIDE SEQUENCE [LARGE SCALE GENOMIC DNA]</scope>
</reference>
<evidence type="ECO:0000256" key="1">
    <source>
        <dbReference type="SAM" id="Coils"/>
    </source>
</evidence>
<dbReference type="AlphaFoldDB" id="E9FV47"/>